<evidence type="ECO:0000256" key="2">
    <source>
        <dbReference type="ARBA" id="ARBA00022649"/>
    </source>
</evidence>
<evidence type="ECO:0000313" key="4">
    <source>
        <dbReference type="Proteomes" id="UP000176787"/>
    </source>
</evidence>
<evidence type="ECO:0000256" key="1">
    <source>
        <dbReference type="ARBA" id="ARBA00006226"/>
    </source>
</evidence>
<gene>
    <name evidence="3" type="ORF">A3H02_00235</name>
</gene>
<dbReference type="Gene3D" id="3.30.2310.20">
    <property type="entry name" value="RelE-like"/>
    <property type="match status" value="1"/>
</dbReference>
<keyword evidence="2" id="KW-1277">Toxin-antitoxin system</keyword>
<dbReference type="AlphaFoldDB" id="A0A1G2F391"/>
<accession>A0A1G2F391</accession>
<dbReference type="InterPro" id="IPR035093">
    <property type="entry name" value="RelE/ParE_toxin_dom_sf"/>
</dbReference>
<dbReference type="NCBIfam" id="TIGR02385">
    <property type="entry name" value="RelE_StbE"/>
    <property type="match status" value="1"/>
</dbReference>
<comment type="caution">
    <text evidence="3">The sequence shown here is derived from an EMBL/GenBank/DDBJ whole genome shotgun (WGS) entry which is preliminary data.</text>
</comment>
<evidence type="ECO:0008006" key="5">
    <source>
        <dbReference type="Google" id="ProtNLM"/>
    </source>
</evidence>
<dbReference type="STRING" id="1801726.A3H02_00235"/>
<organism evidence="3 4">
    <name type="scientific">Candidatus Niyogibacteria bacterium RIFCSPLOWO2_12_FULL_41_13</name>
    <dbReference type="NCBI Taxonomy" id="1801726"/>
    <lineage>
        <taxon>Bacteria</taxon>
        <taxon>Candidatus Niyogiibacteriota</taxon>
    </lineage>
</organism>
<proteinExistence type="inferred from homology"/>
<dbReference type="Proteomes" id="UP000176787">
    <property type="component" value="Unassembled WGS sequence"/>
</dbReference>
<dbReference type="EMBL" id="MHMS01000006">
    <property type="protein sequence ID" value="OGZ32556.1"/>
    <property type="molecule type" value="Genomic_DNA"/>
</dbReference>
<dbReference type="SUPFAM" id="SSF143011">
    <property type="entry name" value="RelE-like"/>
    <property type="match status" value="1"/>
</dbReference>
<sequence length="88" mass="10728">MADWKFIITSEAEADLDKLDEQIRQRILEKLKWFKENFDKIIPIPLGGEWKGFFKLRVGDWRIIYEIEILKKLITIHHIGRRDKIYKE</sequence>
<dbReference type="Pfam" id="PF05016">
    <property type="entry name" value="ParE_toxin"/>
    <property type="match status" value="1"/>
</dbReference>
<comment type="similarity">
    <text evidence="1">Belongs to the RelE toxin family.</text>
</comment>
<name>A0A1G2F391_9BACT</name>
<dbReference type="PANTHER" id="PTHR35601:SF1">
    <property type="entry name" value="TOXIN RELE"/>
    <property type="match status" value="1"/>
</dbReference>
<reference evidence="3 4" key="1">
    <citation type="journal article" date="2016" name="Nat. Commun.">
        <title>Thousands of microbial genomes shed light on interconnected biogeochemical processes in an aquifer system.</title>
        <authorList>
            <person name="Anantharaman K."/>
            <person name="Brown C.T."/>
            <person name="Hug L.A."/>
            <person name="Sharon I."/>
            <person name="Castelle C.J."/>
            <person name="Probst A.J."/>
            <person name="Thomas B.C."/>
            <person name="Singh A."/>
            <person name="Wilkins M.J."/>
            <person name="Karaoz U."/>
            <person name="Brodie E.L."/>
            <person name="Williams K.H."/>
            <person name="Hubbard S.S."/>
            <person name="Banfield J.F."/>
        </authorList>
    </citation>
    <scope>NUCLEOTIDE SEQUENCE [LARGE SCALE GENOMIC DNA]</scope>
</reference>
<dbReference type="PANTHER" id="PTHR35601">
    <property type="entry name" value="TOXIN RELE"/>
    <property type="match status" value="1"/>
</dbReference>
<dbReference type="InterPro" id="IPR007712">
    <property type="entry name" value="RelE/ParE_toxin"/>
</dbReference>
<evidence type="ECO:0000313" key="3">
    <source>
        <dbReference type="EMBL" id="OGZ32556.1"/>
    </source>
</evidence>
<protein>
    <recommendedName>
        <fullName evidence="5">Addiction module toxin RelE</fullName>
    </recommendedName>
</protein>